<dbReference type="GO" id="GO:0034703">
    <property type="term" value="C:cation channel complex"/>
    <property type="evidence" value="ECO:0007669"/>
    <property type="project" value="TreeGrafter"/>
</dbReference>
<dbReference type="GO" id="GO:0070679">
    <property type="term" value="F:inositol 1,4,5 trisphosphate binding"/>
    <property type="evidence" value="ECO:0007669"/>
    <property type="project" value="TreeGrafter"/>
</dbReference>
<name>A0A8J4U3K8_CLAMG</name>
<protein>
    <submittedName>
        <fullName evidence="5">Short transient receptor potential channel 2-like</fullName>
    </submittedName>
</protein>
<dbReference type="GO" id="GO:0007338">
    <property type="term" value="P:single fertilization"/>
    <property type="evidence" value="ECO:0007669"/>
    <property type="project" value="TreeGrafter"/>
</dbReference>
<dbReference type="OrthoDB" id="25840at2759"/>
<keyword evidence="4" id="KW-0472">Membrane</keyword>
<keyword evidence="1" id="KW-0813">Transport</keyword>
<keyword evidence="4" id="KW-0812">Transmembrane</keyword>
<evidence type="ECO:0000256" key="4">
    <source>
        <dbReference type="SAM" id="Phobius"/>
    </source>
</evidence>
<gene>
    <name evidence="5" type="ORF">DAT39_020100</name>
</gene>
<comment type="caution">
    <text evidence="5">The sequence shown here is derived from an EMBL/GenBank/DDBJ whole genome shotgun (WGS) entry which is preliminary data.</text>
</comment>
<dbReference type="EMBL" id="QNUK01000712">
    <property type="protein sequence ID" value="KAF5890195.1"/>
    <property type="molecule type" value="Genomic_DNA"/>
</dbReference>
<reference evidence="5" key="1">
    <citation type="submission" date="2020-07" db="EMBL/GenBank/DDBJ databases">
        <title>Clarias magur genome sequencing, assembly and annotation.</title>
        <authorList>
            <person name="Kushwaha B."/>
            <person name="Kumar R."/>
            <person name="Das P."/>
            <person name="Joshi C.G."/>
            <person name="Kumar D."/>
            <person name="Nagpure N.S."/>
            <person name="Pandey M."/>
            <person name="Agarwal S."/>
            <person name="Srivastava S."/>
            <person name="Singh M."/>
            <person name="Sahoo L."/>
            <person name="Jayasankar P."/>
            <person name="Meher P.K."/>
            <person name="Koringa P.G."/>
            <person name="Iquebal M.A."/>
            <person name="Das S.P."/>
            <person name="Bit A."/>
            <person name="Patnaik S."/>
            <person name="Patel N."/>
            <person name="Shah T.M."/>
            <person name="Hinsu A."/>
            <person name="Jena J.K."/>
        </authorList>
    </citation>
    <scope>NUCLEOTIDE SEQUENCE</scope>
    <source>
        <strain evidence="5">CIFAMagur01</strain>
        <tissue evidence="5">Testis</tissue>
    </source>
</reference>
<accession>A0A8J4U3K8</accession>
<keyword evidence="6" id="KW-1185">Reference proteome</keyword>
<dbReference type="PANTHER" id="PTHR10117:SF6">
    <property type="entry name" value="SHORT TRANSIENT RECEPTOR POTENTIAL CHANNEL 2"/>
    <property type="match status" value="1"/>
</dbReference>
<feature type="non-terminal residue" evidence="5">
    <location>
        <position position="66"/>
    </location>
</feature>
<dbReference type="InterPro" id="IPR002153">
    <property type="entry name" value="TRPC_channel"/>
</dbReference>
<evidence type="ECO:0000256" key="1">
    <source>
        <dbReference type="ARBA" id="ARBA00022448"/>
    </source>
</evidence>
<dbReference type="GO" id="GO:0015279">
    <property type="term" value="F:store-operated calcium channel activity"/>
    <property type="evidence" value="ECO:0007669"/>
    <property type="project" value="TreeGrafter"/>
</dbReference>
<dbReference type="GO" id="GO:0051480">
    <property type="term" value="P:regulation of cytosolic calcium ion concentration"/>
    <property type="evidence" value="ECO:0007669"/>
    <property type="project" value="TreeGrafter"/>
</dbReference>
<evidence type="ECO:0000256" key="2">
    <source>
        <dbReference type="ARBA" id="ARBA00023065"/>
    </source>
</evidence>
<dbReference type="AlphaFoldDB" id="A0A8J4U3K8"/>
<evidence type="ECO:0000256" key="3">
    <source>
        <dbReference type="ARBA" id="ARBA00023303"/>
    </source>
</evidence>
<dbReference type="Proteomes" id="UP000727407">
    <property type="component" value="Unassembled WGS sequence"/>
</dbReference>
<proteinExistence type="predicted"/>
<organism evidence="5 6">
    <name type="scientific">Clarias magur</name>
    <name type="common">Asian catfish</name>
    <name type="synonym">Macropteronotus magur</name>
    <dbReference type="NCBI Taxonomy" id="1594786"/>
    <lineage>
        <taxon>Eukaryota</taxon>
        <taxon>Metazoa</taxon>
        <taxon>Chordata</taxon>
        <taxon>Craniata</taxon>
        <taxon>Vertebrata</taxon>
        <taxon>Euteleostomi</taxon>
        <taxon>Actinopterygii</taxon>
        <taxon>Neopterygii</taxon>
        <taxon>Teleostei</taxon>
        <taxon>Ostariophysi</taxon>
        <taxon>Siluriformes</taxon>
        <taxon>Clariidae</taxon>
        <taxon>Clarias</taxon>
    </lineage>
</organism>
<dbReference type="PANTHER" id="PTHR10117">
    <property type="entry name" value="TRANSIENT RECEPTOR POTENTIAL CHANNEL"/>
    <property type="match status" value="1"/>
</dbReference>
<keyword evidence="4" id="KW-1133">Transmembrane helix</keyword>
<feature type="transmembrane region" description="Helical" evidence="4">
    <location>
        <begin position="27"/>
        <end position="45"/>
    </location>
</feature>
<evidence type="ECO:0000313" key="5">
    <source>
        <dbReference type="EMBL" id="KAF5890195.1"/>
    </source>
</evidence>
<sequence>FFWFECKEVWIEGLRSYFLDLWNCLDMMVLSMYLASFALRVVILLKGYLLCQSLETIEDCLYFTET</sequence>
<evidence type="ECO:0000313" key="6">
    <source>
        <dbReference type="Proteomes" id="UP000727407"/>
    </source>
</evidence>
<keyword evidence="2" id="KW-0406">Ion transport</keyword>
<feature type="non-terminal residue" evidence="5">
    <location>
        <position position="1"/>
    </location>
</feature>
<keyword evidence="5" id="KW-0675">Receptor</keyword>
<dbReference type="GO" id="GO:0005886">
    <property type="term" value="C:plasma membrane"/>
    <property type="evidence" value="ECO:0007669"/>
    <property type="project" value="TreeGrafter"/>
</dbReference>
<keyword evidence="3" id="KW-0407">Ion channel</keyword>